<keyword evidence="1" id="KW-0472">Membrane</keyword>
<keyword evidence="3" id="KW-1185">Reference proteome</keyword>
<proteinExistence type="predicted"/>
<sequence>MLESILLVFYAIASIALAVWVRRAFRLRLDWSHPDMRKPVFDRTVRSTGGAGALGAADAISSAALTSASPNVVMMFIIVVAGLFGGFIGAGVLPALVGGIGQPNWMGMMALVVAALAWVWIGGCLALPVLMLAFGLAPVIIGIGLLGFAVMAFWQTFSSGHPNPFSGNGTWQAAFGARVDYNVCAAGTSLITLGNPADIGRKCKQQIVGPHPVEGRFAGVYSCGKGQRIAAIVEVRPFGPYRNGSKDAEFQFSDQPETMFPNGAFAGFVRPIGASGEFRSDGLAWTQKPGPGWGKPDQLAITATPAGGISVRLMNTPCATLQAQQCEPAEAGRVPTCEKELARLGIKLYKPRTLKELSQTIAEQEARQARSR</sequence>
<gene>
    <name evidence="2" type="ORF">AX018_10505</name>
</gene>
<feature type="transmembrane region" description="Helical" evidence="1">
    <location>
        <begin position="136"/>
        <end position="154"/>
    </location>
</feature>
<comment type="caution">
    <text evidence="2">The sequence shown here is derived from an EMBL/GenBank/DDBJ whole genome shotgun (WGS) entry which is preliminary data.</text>
</comment>
<evidence type="ECO:0000313" key="2">
    <source>
        <dbReference type="EMBL" id="RAR76296.1"/>
    </source>
</evidence>
<keyword evidence="1" id="KW-1133">Transmembrane helix</keyword>
<dbReference type="Proteomes" id="UP000248856">
    <property type="component" value="Unassembled WGS sequence"/>
</dbReference>
<evidence type="ECO:0000313" key="3">
    <source>
        <dbReference type="Proteomes" id="UP000248856"/>
    </source>
</evidence>
<name>A0A328Z227_9BURK</name>
<dbReference type="EMBL" id="QLTA01000050">
    <property type="protein sequence ID" value="RAR76296.1"/>
    <property type="molecule type" value="Genomic_DNA"/>
</dbReference>
<keyword evidence="1" id="KW-0812">Transmembrane</keyword>
<organism evidence="2 3">
    <name type="scientific">Paracidovorax anthurii</name>
    <dbReference type="NCBI Taxonomy" id="78229"/>
    <lineage>
        <taxon>Bacteria</taxon>
        <taxon>Pseudomonadati</taxon>
        <taxon>Pseudomonadota</taxon>
        <taxon>Betaproteobacteria</taxon>
        <taxon>Burkholderiales</taxon>
        <taxon>Comamonadaceae</taxon>
        <taxon>Paracidovorax</taxon>
    </lineage>
</organism>
<feature type="transmembrane region" description="Helical" evidence="1">
    <location>
        <begin position="72"/>
        <end position="97"/>
    </location>
</feature>
<reference evidence="2 3" key="1">
    <citation type="submission" date="2018-06" db="EMBL/GenBank/DDBJ databases">
        <title>Genomic Encyclopedia of Archaeal and Bacterial Type Strains, Phase II (KMG-II): from individual species to whole genera.</title>
        <authorList>
            <person name="Goeker M."/>
        </authorList>
    </citation>
    <scope>NUCLEOTIDE SEQUENCE [LARGE SCALE GENOMIC DNA]</scope>
    <source>
        <strain evidence="2 3">CFPB 3232</strain>
    </source>
</reference>
<dbReference type="AlphaFoldDB" id="A0A328Z227"/>
<protein>
    <submittedName>
        <fullName evidence="2">Uncharacterized protein</fullName>
    </submittedName>
</protein>
<evidence type="ECO:0000256" key="1">
    <source>
        <dbReference type="SAM" id="Phobius"/>
    </source>
</evidence>
<accession>A0A328Z227</accession>
<feature type="transmembrane region" description="Helical" evidence="1">
    <location>
        <begin position="6"/>
        <end position="25"/>
    </location>
</feature>
<feature type="transmembrane region" description="Helical" evidence="1">
    <location>
        <begin position="109"/>
        <end position="130"/>
    </location>
</feature>